<keyword evidence="6 8" id="KW-1133">Transmembrane helix</keyword>
<feature type="transmembrane region" description="Helical" evidence="8">
    <location>
        <begin position="46"/>
        <end position="64"/>
    </location>
</feature>
<evidence type="ECO:0000256" key="4">
    <source>
        <dbReference type="ARBA" id="ARBA00022519"/>
    </source>
</evidence>
<evidence type="ECO:0000256" key="2">
    <source>
        <dbReference type="ARBA" id="ARBA00022448"/>
    </source>
</evidence>
<dbReference type="RefSeq" id="WP_209863921.1">
    <property type="nucleotide sequence ID" value="NZ_JAGGLD010000005.1"/>
</dbReference>
<feature type="transmembrane region" description="Helical" evidence="8">
    <location>
        <begin position="369"/>
        <end position="388"/>
    </location>
</feature>
<feature type="transmembrane region" description="Helical" evidence="8">
    <location>
        <begin position="12"/>
        <end position="34"/>
    </location>
</feature>
<feature type="domain" description="Major facilitator superfamily associated" evidence="9">
    <location>
        <begin position="15"/>
        <end position="367"/>
    </location>
</feature>
<feature type="transmembrane region" description="Helical" evidence="8">
    <location>
        <begin position="165"/>
        <end position="187"/>
    </location>
</feature>
<feature type="transmembrane region" description="Helical" evidence="8">
    <location>
        <begin position="76"/>
        <end position="95"/>
    </location>
</feature>
<feature type="transmembrane region" description="Helical" evidence="8">
    <location>
        <begin position="268"/>
        <end position="289"/>
    </location>
</feature>
<dbReference type="PANTHER" id="PTHR23522">
    <property type="entry name" value="BLL5896 PROTEIN"/>
    <property type="match status" value="1"/>
</dbReference>
<gene>
    <name evidence="10" type="ORF">J2Z69_002911</name>
</gene>
<dbReference type="Gene3D" id="1.20.1250.20">
    <property type="entry name" value="MFS general substrate transporter like domains"/>
    <property type="match status" value="2"/>
</dbReference>
<evidence type="ECO:0000256" key="1">
    <source>
        <dbReference type="ARBA" id="ARBA00004429"/>
    </source>
</evidence>
<comment type="subcellular location">
    <subcellularLocation>
        <location evidence="1">Cell inner membrane</location>
        <topology evidence="1">Multi-pass membrane protein</topology>
    </subcellularLocation>
</comment>
<dbReference type="EMBL" id="JAGGLD010000005">
    <property type="protein sequence ID" value="MBP2001855.1"/>
    <property type="molecule type" value="Genomic_DNA"/>
</dbReference>
<reference evidence="10 11" key="1">
    <citation type="submission" date="2021-03" db="EMBL/GenBank/DDBJ databases">
        <title>Genomic Encyclopedia of Type Strains, Phase IV (KMG-IV): sequencing the most valuable type-strain genomes for metagenomic binning, comparative biology and taxonomic classification.</title>
        <authorList>
            <person name="Goeker M."/>
        </authorList>
    </citation>
    <scope>NUCLEOTIDE SEQUENCE [LARGE SCALE GENOMIC DNA]</scope>
    <source>
        <strain evidence="10 11">DSM 26806</strain>
    </source>
</reference>
<keyword evidence="2" id="KW-0813">Transport</keyword>
<dbReference type="Proteomes" id="UP001519288">
    <property type="component" value="Unassembled WGS sequence"/>
</dbReference>
<keyword evidence="3" id="KW-1003">Cell membrane</keyword>
<dbReference type="SUPFAM" id="SSF103473">
    <property type="entry name" value="MFS general substrate transporter"/>
    <property type="match status" value="1"/>
</dbReference>
<proteinExistence type="predicted"/>
<evidence type="ECO:0000256" key="5">
    <source>
        <dbReference type="ARBA" id="ARBA00022692"/>
    </source>
</evidence>
<evidence type="ECO:0000259" key="9">
    <source>
        <dbReference type="Pfam" id="PF12832"/>
    </source>
</evidence>
<feature type="transmembrane region" description="Helical" evidence="8">
    <location>
        <begin position="243"/>
        <end position="261"/>
    </location>
</feature>
<dbReference type="PANTHER" id="PTHR23522:SF10">
    <property type="entry name" value="3-PHENYLPROPIONIC ACID TRANSPORTER-RELATED"/>
    <property type="match status" value="1"/>
</dbReference>
<feature type="transmembrane region" description="Helical" evidence="8">
    <location>
        <begin position="208"/>
        <end position="231"/>
    </location>
</feature>
<dbReference type="InterPro" id="IPR036259">
    <property type="entry name" value="MFS_trans_sf"/>
</dbReference>
<evidence type="ECO:0000256" key="6">
    <source>
        <dbReference type="ARBA" id="ARBA00022989"/>
    </source>
</evidence>
<comment type="caution">
    <text evidence="10">The sequence shown here is derived from an EMBL/GenBank/DDBJ whole genome shotgun (WGS) entry which is preliminary data.</text>
</comment>
<dbReference type="Pfam" id="PF12832">
    <property type="entry name" value="MFS_1_like"/>
    <property type="match status" value="1"/>
</dbReference>
<organism evidence="10 11">
    <name type="scientific">Paenibacillus shirakamiensis</name>
    <dbReference type="NCBI Taxonomy" id="1265935"/>
    <lineage>
        <taxon>Bacteria</taxon>
        <taxon>Bacillati</taxon>
        <taxon>Bacillota</taxon>
        <taxon>Bacilli</taxon>
        <taxon>Bacillales</taxon>
        <taxon>Paenibacillaceae</taxon>
        <taxon>Paenibacillus</taxon>
    </lineage>
</organism>
<evidence type="ECO:0000313" key="10">
    <source>
        <dbReference type="EMBL" id="MBP2001855.1"/>
    </source>
</evidence>
<feature type="transmembrane region" description="Helical" evidence="8">
    <location>
        <begin position="101"/>
        <end position="119"/>
    </location>
</feature>
<accession>A0ABS4JJH1</accession>
<evidence type="ECO:0000256" key="8">
    <source>
        <dbReference type="SAM" id="Phobius"/>
    </source>
</evidence>
<evidence type="ECO:0000256" key="7">
    <source>
        <dbReference type="ARBA" id="ARBA00023136"/>
    </source>
</evidence>
<feature type="transmembrane region" description="Helical" evidence="8">
    <location>
        <begin position="140"/>
        <end position="159"/>
    </location>
</feature>
<name>A0ABS4JJH1_9BACL</name>
<feature type="transmembrane region" description="Helical" evidence="8">
    <location>
        <begin position="295"/>
        <end position="316"/>
    </location>
</feature>
<evidence type="ECO:0000256" key="3">
    <source>
        <dbReference type="ARBA" id="ARBA00022475"/>
    </source>
</evidence>
<feature type="transmembrane region" description="Helical" evidence="8">
    <location>
        <begin position="336"/>
        <end position="357"/>
    </location>
</feature>
<keyword evidence="7 8" id="KW-0472">Membrane</keyword>
<sequence length="404" mass="45242">MQNQARQQRSMLPLGFLNFFIYGIMVIFGGFFQLYLQDIGLDKLEIGSLIAMAPVVSIAAHPFWKYCNERQQNAKYVLVMTLTGLLVASLLVYQATTYTNLYWIMIVFYFFQTTLPAQNNTLTLHYIEPSRYKFETLRQWGSIGTGVIAIISGVIFYVYDQIDLIFVLIACLLLAIGSAFILRPVPYGNEVLRLTSKEIRGSLQSKHFIVFVILGMLIAISSTMNAIFMPIFLTELGGSRLDVGLAIALSVVAETAVYLALRRYIRKDLTSLMICIAITALLFSIRWYLMSQTTSPAQVLLLQCMHAITLGGFYYVGTQITTLLLPRPFRSSGQAVLTLGWGGVSGVIAGLLGGWLYQTFGGVTMYKAGFTFAFIGMLGFAFMGYRMFKRGYTPIIHNPEYDSE</sequence>
<protein>
    <submittedName>
        <fullName evidence="10">PPP family 3-phenylpropionic acid transporter</fullName>
    </submittedName>
</protein>
<keyword evidence="11" id="KW-1185">Reference proteome</keyword>
<dbReference type="InterPro" id="IPR024989">
    <property type="entry name" value="MFS_assoc_dom"/>
</dbReference>
<evidence type="ECO:0000313" key="11">
    <source>
        <dbReference type="Proteomes" id="UP001519288"/>
    </source>
</evidence>
<keyword evidence="5 8" id="KW-0812">Transmembrane</keyword>
<keyword evidence="4" id="KW-0997">Cell inner membrane</keyword>